<gene>
    <name evidence="1" type="ORF">DQ384_33010</name>
</gene>
<dbReference type="Proteomes" id="UP000253094">
    <property type="component" value="Unassembled WGS sequence"/>
</dbReference>
<dbReference type="OrthoDB" id="3498849at2"/>
<dbReference type="AlphaFoldDB" id="A0A367F3F6"/>
<organism evidence="1 2">
    <name type="scientific">Sphaerisporangium album</name>
    <dbReference type="NCBI Taxonomy" id="509200"/>
    <lineage>
        <taxon>Bacteria</taxon>
        <taxon>Bacillati</taxon>
        <taxon>Actinomycetota</taxon>
        <taxon>Actinomycetes</taxon>
        <taxon>Streptosporangiales</taxon>
        <taxon>Streptosporangiaceae</taxon>
        <taxon>Sphaerisporangium</taxon>
    </lineage>
</organism>
<reference evidence="1 2" key="1">
    <citation type="submission" date="2018-06" db="EMBL/GenBank/DDBJ databases">
        <title>Sphaerisporangium craniellae sp. nov., isolated from a marine sponge in the South China Sea.</title>
        <authorList>
            <person name="Li L."/>
        </authorList>
    </citation>
    <scope>NUCLEOTIDE SEQUENCE [LARGE SCALE GENOMIC DNA]</scope>
    <source>
        <strain evidence="1 2">CCTCC AA 208026</strain>
    </source>
</reference>
<accession>A0A367F3F6</accession>
<name>A0A367F3F6_9ACTN</name>
<comment type="caution">
    <text evidence="1">The sequence shown here is derived from an EMBL/GenBank/DDBJ whole genome shotgun (WGS) entry which is preliminary data.</text>
</comment>
<proteinExistence type="predicted"/>
<dbReference type="EMBL" id="QOIL01000024">
    <property type="protein sequence ID" value="RCG24469.1"/>
    <property type="molecule type" value="Genomic_DNA"/>
</dbReference>
<dbReference type="RefSeq" id="WP_114032796.1">
    <property type="nucleotide sequence ID" value="NZ_QOIL01000024.1"/>
</dbReference>
<evidence type="ECO:0000313" key="2">
    <source>
        <dbReference type="Proteomes" id="UP000253094"/>
    </source>
</evidence>
<protein>
    <submittedName>
        <fullName evidence="1">Uncharacterized protein</fullName>
    </submittedName>
</protein>
<sequence>MDAFERGLGRAEDTLGRNEPRIRRTLQQLDLDTSGLDVLREMRTWIATSRPDLRRRSQTIRAEHSDWSASSSLPGGLTAFDEALYAKAAHHPDVYAAALKLGQAAENGKVDANTLAELEKRAKDPGFATTLMNAMGAKAYTKLMGKIVAHKNDVGMNRLLVALGQTLGTASPKLSTAWRNELNELLSGIRTNWSRMNWQEGYGLALALKHGTFPTEFLTSVAKKLDAWDRKAHANPIGLEQPMMITVLEALSKDPAAAQDFFLSDPNMLKRFMTERRLSDNGDALGKAIEAATLYFRDHDGTPQKPSRGFLSAKLASEFIKLEIDRVMADDSFESHVPPLTTGRVLAGYIIDINGAAQSGTTIPSVVSGADNPLSPGQDPWGVGQFDRVSLNEVMKQAFTDEKAFAIVLAAQTVLAARLLDHGAAEVAAGRGDDALVASVKQAAAGFGLIRDAAGLAGIESGKEMDEAKARNMKILAALVDMGLAWPQEVPWARLAGGIGAWTGMIEDMNKGNAEDKARLQADQALDLTRNFVHDLAAQAMLKHGLFGKSEPPARTHPWATLEGLNKGDDPRDNPNNFLKDDGRTLMTRDEMIDKKAANETDMYRRVEAYERWLREGLSGRSWRDLENQLDVSFFGGLRHHGS</sequence>
<keyword evidence="2" id="KW-1185">Reference proteome</keyword>
<evidence type="ECO:0000313" key="1">
    <source>
        <dbReference type="EMBL" id="RCG24469.1"/>
    </source>
</evidence>